<dbReference type="InterPro" id="IPR023210">
    <property type="entry name" value="NADP_OxRdtase_dom"/>
</dbReference>
<feature type="domain" description="NADP-dependent oxidoreductase" evidence="2">
    <location>
        <begin position="73"/>
        <end position="239"/>
    </location>
</feature>
<gene>
    <name evidence="3" type="ORF">FDQ92_06975</name>
</gene>
<dbReference type="InterPro" id="IPR053135">
    <property type="entry name" value="AKR2_Oxidoreductase"/>
</dbReference>
<evidence type="ECO:0000313" key="4">
    <source>
        <dbReference type="Proteomes" id="UP000298602"/>
    </source>
</evidence>
<name>A0A4P8L232_9BACT</name>
<dbReference type="AlphaFoldDB" id="A0A4P8L232"/>
<dbReference type="Proteomes" id="UP000298602">
    <property type="component" value="Chromosome"/>
</dbReference>
<keyword evidence="4" id="KW-1185">Reference proteome</keyword>
<evidence type="ECO:0000313" key="3">
    <source>
        <dbReference type="EMBL" id="QCQ21938.1"/>
    </source>
</evidence>
<dbReference type="SUPFAM" id="SSF51430">
    <property type="entry name" value="NAD(P)-linked oxidoreductase"/>
    <property type="match status" value="1"/>
</dbReference>
<accession>A0A4P8L232</accession>
<dbReference type="InterPro" id="IPR006311">
    <property type="entry name" value="TAT_signal"/>
</dbReference>
<organism evidence="3 4">
    <name type="scientific">Desulfoglaeba alkanexedens ALDC</name>
    <dbReference type="NCBI Taxonomy" id="980445"/>
    <lineage>
        <taxon>Bacteria</taxon>
        <taxon>Pseudomonadati</taxon>
        <taxon>Thermodesulfobacteriota</taxon>
        <taxon>Syntrophobacteria</taxon>
        <taxon>Syntrophobacterales</taxon>
        <taxon>Syntrophobacteraceae</taxon>
        <taxon>Desulfoglaeba</taxon>
    </lineage>
</organism>
<dbReference type="EMBL" id="CP040098">
    <property type="protein sequence ID" value="QCQ21938.1"/>
    <property type="molecule type" value="Genomic_DNA"/>
</dbReference>
<sequence length="411" mass="45417">MDEKKDLLSRRSLLQGAGMAGLGSLLSPFRKAAAASETGNPDRVPTRPFGKTGFDVSILALGGMFDIVSNQLVLRQALRWGVTYWDTADCYGGGRSEEGIGKFFSRAPETRKQVFLVTKSDARDPSGMTRLLERSIQRLQTDTIDLYCLHAVNDIGELNEDVRRWADHEKNKGRIRLFGFSTHRNMEECLLGAAKLGWVDGIMFSYNFRLMHRDAMKRAVDACAEKGIGLTAMKTQGGGPIHVDSDLELELAGRFLKNGFTDKQAKLKAVWEDPRIASVCSQMPNLTILAANVAAALDRTRLSDSDRILLQRYAEETAGGYCAGCARICETAAGGDVPIADLMRSLMYGRCYGDAELQRFALRHHHVAAKKHEWLRADLERAEAVCPSRLPIRKLLASGIAFHASHIDPFG</sequence>
<reference evidence="3 4" key="1">
    <citation type="submission" date="2019-05" db="EMBL/GenBank/DDBJ databases">
        <title>The Complete Genome Sequence of the n-alkane-degrading Desulfoglaeba alkanexedens ALDC reveals multiple alkylsuccinate synthase gene clusters.</title>
        <authorList>
            <person name="Callaghan A.V."/>
            <person name="Davidova I.A."/>
            <person name="Duncan K.E."/>
            <person name="Morris B."/>
            <person name="McInerney M.J."/>
        </authorList>
    </citation>
    <scope>NUCLEOTIDE SEQUENCE [LARGE SCALE GENOMIC DNA]</scope>
    <source>
        <strain evidence="3 4">ALDC</strain>
    </source>
</reference>
<proteinExistence type="predicted"/>
<dbReference type="InterPro" id="IPR036812">
    <property type="entry name" value="NAD(P)_OxRdtase_dom_sf"/>
</dbReference>
<dbReference type="PANTHER" id="PTHR43312:SF1">
    <property type="entry name" value="NADP-DEPENDENT OXIDOREDUCTASE DOMAIN-CONTAINING PROTEIN"/>
    <property type="match status" value="1"/>
</dbReference>
<dbReference type="PANTHER" id="PTHR43312">
    <property type="entry name" value="D-THREO-ALDOSE 1-DEHYDROGENASE"/>
    <property type="match status" value="1"/>
</dbReference>
<reference evidence="3 4" key="2">
    <citation type="submission" date="2019-05" db="EMBL/GenBank/DDBJ databases">
        <authorList>
            <person name="Suflita J.M."/>
            <person name="Marks C.R."/>
        </authorList>
    </citation>
    <scope>NUCLEOTIDE SEQUENCE [LARGE SCALE GENOMIC DNA]</scope>
    <source>
        <strain evidence="3 4">ALDC</strain>
    </source>
</reference>
<protein>
    <submittedName>
        <fullName evidence="3">Aldo/keto reductase</fullName>
    </submittedName>
</protein>
<dbReference type="Gene3D" id="3.20.20.100">
    <property type="entry name" value="NADP-dependent oxidoreductase domain"/>
    <property type="match status" value="1"/>
</dbReference>
<dbReference type="RefSeq" id="WP_137423907.1">
    <property type="nucleotide sequence ID" value="NZ_CP040098.1"/>
</dbReference>
<dbReference type="OrthoDB" id="5523216at2"/>
<dbReference type="PROSITE" id="PS51318">
    <property type="entry name" value="TAT"/>
    <property type="match status" value="1"/>
</dbReference>
<keyword evidence="1" id="KW-0411">Iron-sulfur</keyword>
<dbReference type="KEGG" id="dax:FDQ92_06975"/>
<evidence type="ECO:0000256" key="1">
    <source>
        <dbReference type="ARBA" id="ARBA00023014"/>
    </source>
</evidence>
<dbReference type="Pfam" id="PF00248">
    <property type="entry name" value="Aldo_ket_red"/>
    <property type="match status" value="1"/>
</dbReference>
<keyword evidence="1" id="KW-0479">Metal-binding</keyword>
<keyword evidence="1" id="KW-0408">Iron</keyword>
<evidence type="ECO:0000259" key="2">
    <source>
        <dbReference type="Pfam" id="PF00248"/>
    </source>
</evidence>
<dbReference type="CDD" id="cd19105">
    <property type="entry name" value="AKR_unchar"/>
    <property type="match status" value="1"/>
</dbReference>
<dbReference type="GO" id="GO:0051536">
    <property type="term" value="F:iron-sulfur cluster binding"/>
    <property type="evidence" value="ECO:0007669"/>
    <property type="project" value="UniProtKB-KW"/>
</dbReference>